<keyword evidence="6 7" id="KW-0472">Membrane</keyword>
<name>A0ABD3QJ33_9STRA</name>
<keyword evidence="5 7" id="KW-1133">Transmembrane helix</keyword>
<keyword evidence="3 7" id="KW-0812">Transmembrane</keyword>
<gene>
    <name evidence="8" type="ORF">HJC23_013921</name>
</gene>
<evidence type="ECO:0000256" key="6">
    <source>
        <dbReference type="ARBA" id="ARBA00023136"/>
    </source>
</evidence>
<feature type="transmembrane region" description="Helical" evidence="7">
    <location>
        <begin position="609"/>
        <end position="626"/>
    </location>
</feature>
<feature type="chain" id="PRO_5044533829" description="Transmembrane 9 superfamily member" evidence="7">
    <location>
        <begin position="20"/>
        <end position="775"/>
    </location>
</feature>
<comment type="caution">
    <text evidence="8">The sequence shown here is derived from an EMBL/GenBank/DDBJ whole genome shotgun (WGS) entry which is preliminary data.</text>
</comment>
<comment type="similarity">
    <text evidence="2 7">Belongs to the nonaspanin (TM9SF) (TC 9.A.2) family.</text>
</comment>
<evidence type="ECO:0000256" key="1">
    <source>
        <dbReference type="ARBA" id="ARBA00004141"/>
    </source>
</evidence>
<dbReference type="Gene3D" id="3.40.50.300">
    <property type="entry name" value="P-loop containing nucleotide triphosphate hydrolases"/>
    <property type="match status" value="1"/>
</dbReference>
<evidence type="ECO:0000256" key="2">
    <source>
        <dbReference type="ARBA" id="ARBA00005227"/>
    </source>
</evidence>
<feature type="transmembrane region" description="Helical" evidence="7">
    <location>
        <begin position="345"/>
        <end position="369"/>
    </location>
</feature>
<dbReference type="EMBL" id="JABMIG020000039">
    <property type="protein sequence ID" value="KAL3799466.1"/>
    <property type="molecule type" value="Genomic_DNA"/>
</dbReference>
<keyword evidence="9" id="KW-1185">Reference proteome</keyword>
<evidence type="ECO:0000313" key="9">
    <source>
        <dbReference type="Proteomes" id="UP001516023"/>
    </source>
</evidence>
<keyword evidence="4 7" id="KW-0732">Signal</keyword>
<comment type="subcellular location">
    <subcellularLocation>
        <location evidence="1">Membrane</location>
        <topology evidence="1">Multi-pass membrane protein</topology>
    </subcellularLocation>
</comment>
<dbReference type="PANTHER" id="PTHR10766">
    <property type="entry name" value="TRANSMEMBRANE 9 SUPERFAMILY PROTEIN"/>
    <property type="match status" value="1"/>
</dbReference>
<feature type="transmembrane region" description="Helical" evidence="7">
    <location>
        <begin position="573"/>
        <end position="597"/>
    </location>
</feature>
<protein>
    <recommendedName>
        <fullName evidence="7">Transmembrane 9 superfamily member</fullName>
    </recommendedName>
</protein>
<proteinExistence type="inferred from homology"/>
<evidence type="ECO:0000256" key="5">
    <source>
        <dbReference type="ARBA" id="ARBA00022989"/>
    </source>
</evidence>
<dbReference type="InterPro" id="IPR027417">
    <property type="entry name" value="P-loop_NTPase"/>
</dbReference>
<feature type="transmembrane region" description="Helical" evidence="7">
    <location>
        <begin position="510"/>
        <end position="533"/>
    </location>
</feature>
<feature type="transmembrane region" description="Helical" evidence="7">
    <location>
        <begin position="446"/>
        <end position="473"/>
    </location>
</feature>
<evidence type="ECO:0000256" key="4">
    <source>
        <dbReference type="ARBA" id="ARBA00022729"/>
    </source>
</evidence>
<dbReference type="PANTHER" id="PTHR10766:SF177">
    <property type="entry name" value="TRANSMEMBRANE 9 SUPERFAMILY MEMBER 1"/>
    <property type="match status" value="1"/>
</dbReference>
<dbReference type="AlphaFoldDB" id="A0ABD3QJ33"/>
<dbReference type="Pfam" id="PF02990">
    <property type="entry name" value="EMP70"/>
    <property type="match status" value="1"/>
</dbReference>
<feature type="transmembrane region" description="Helical" evidence="7">
    <location>
        <begin position="283"/>
        <end position="308"/>
    </location>
</feature>
<feature type="transmembrane region" description="Helical" evidence="7">
    <location>
        <begin position="539"/>
        <end position="564"/>
    </location>
</feature>
<reference evidence="8 9" key="1">
    <citation type="journal article" date="2020" name="G3 (Bethesda)">
        <title>Improved Reference Genome for Cyclotella cryptica CCMP332, a Model for Cell Wall Morphogenesis, Salinity Adaptation, and Lipid Production in Diatoms (Bacillariophyta).</title>
        <authorList>
            <person name="Roberts W.R."/>
            <person name="Downey K.M."/>
            <person name="Ruck E.C."/>
            <person name="Traller J.C."/>
            <person name="Alverson A.J."/>
        </authorList>
    </citation>
    <scope>NUCLEOTIDE SEQUENCE [LARGE SCALE GENOMIC DNA]</scope>
    <source>
        <strain evidence="8 9">CCMP332</strain>
    </source>
</reference>
<evidence type="ECO:0000313" key="8">
    <source>
        <dbReference type="EMBL" id="KAL3799466.1"/>
    </source>
</evidence>
<dbReference type="SUPFAM" id="SSF52540">
    <property type="entry name" value="P-loop containing nucleoside triphosphate hydrolases"/>
    <property type="match status" value="1"/>
</dbReference>
<accession>A0ABD3QJ33</accession>
<dbReference type="Proteomes" id="UP001516023">
    <property type="component" value="Unassembled WGS sequence"/>
</dbReference>
<feature type="transmembrane region" description="Helical" evidence="7">
    <location>
        <begin position="411"/>
        <end position="434"/>
    </location>
</feature>
<sequence>MRLLPLLLLAPTVTNVVSGLPFLKKKHRRQKAGTKYELHDAVHVVVNKVGPFNNPTETYRYYSLPFCKSHADQSEHEAAVGNLEAPSMEYTDDANAEDGGGFSFLASGRRIVGDRVGAEKTKHRFGEHIAGDRRETSPYELSFQDDIEWRLLCKTTLETKELNKLKEAIHNNYFFEMFIEDLPMWGYVGDFEDEDAILGEMEGSHTYLFPHLHFKIGTNNGQIVSAAVTTERDRRVDITNVHKPTTVQFSYSVEWFEDDLPWKMRMTRYADSRFLPSSFEIHWLSIINSFVLVLLLTAFLTIILMRVLKNDFSRYMELDDESLEEEESGWKLIHGDVFRFPEFPVLFCASVGTGAQLTFATLSLLVLALTNLISTTRRGSILAGMVVLYCLTCSIGSFVSTRLYFQMGGKAWVRCVLFTAGLFPLPVTFVFMWVNTVALAHGSTSALPFTTILTITFIYALVAFPLTVLGGILAKNYASHDFNAPTRTTKVAREIPTEVPWYRTRFVQMLISGFLPFSAIYIELHYIFAAMWGHQMYTLFGILLFAFILLLIVTSFISVALLYFQLAREDHRWWWSAFINAGMTGLFIYAYSFFYYFHRSGMSGLLQSSFYFGYMAIISFAFFLMLGSAEINLLDDEVVDILIKVLSDGYVTVEREGLSVKYPCRPLMTATDNPQEGEIREHLLDRFAVALPADAYHLSTKERVMGVDNVIGFSRGTQVQMTDKANDKLLLAEKEKQSLRTKVEMARILLQNVTITPSQIQYLCEEATREGCEGQ</sequence>
<feature type="signal peptide" evidence="7">
    <location>
        <begin position="1"/>
        <end position="19"/>
    </location>
</feature>
<evidence type="ECO:0000256" key="3">
    <source>
        <dbReference type="ARBA" id="ARBA00022692"/>
    </source>
</evidence>
<dbReference type="InterPro" id="IPR004240">
    <property type="entry name" value="EMP70"/>
</dbReference>
<evidence type="ECO:0000256" key="7">
    <source>
        <dbReference type="RuleBase" id="RU363079"/>
    </source>
</evidence>
<organism evidence="8 9">
    <name type="scientific">Cyclotella cryptica</name>
    <dbReference type="NCBI Taxonomy" id="29204"/>
    <lineage>
        <taxon>Eukaryota</taxon>
        <taxon>Sar</taxon>
        <taxon>Stramenopiles</taxon>
        <taxon>Ochrophyta</taxon>
        <taxon>Bacillariophyta</taxon>
        <taxon>Coscinodiscophyceae</taxon>
        <taxon>Thalassiosirophycidae</taxon>
        <taxon>Stephanodiscales</taxon>
        <taxon>Stephanodiscaceae</taxon>
        <taxon>Cyclotella</taxon>
    </lineage>
</organism>
<feature type="transmembrane region" description="Helical" evidence="7">
    <location>
        <begin position="381"/>
        <end position="399"/>
    </location>
</feature>
<dbReference type="GO" id="GO:0016020">
    <property type="term" value="C:membrane"/>
    <property type="evidence" value="ECO:0007669"/>
    <property type="project" value="UniProtKB-SubCell"/>
</dbReference>